<dbReference type="InterPro" id="IPR016064">
    <property type="entry name" value="NAD/diacylglycerol_kinase_sf"/>
</dbReference>
<dbReference type="SUPFAM" id="SSF111331">
    <property type="entry name" value="NAD kinase/diacylglycerol kinase-like"/>
    <property type="match status" value="1"/>
</dbReference>
<accession>A0A0N5AGI4</accession>
<sequence>MSSEILNPATVGLSEDGGGRAGVVVSADVRSTDGKLHRITFDSGRLLLEFTLISGNDGKSYSMVKDMNELLSVRGTPVIMRSGLPVDLNEKARQADTPNSLFFYFAEKKDSYRWRIREVVTLFTTSTEKKKWLEMLSTAVKGLTQRPKTLLIFVNPYGGKGKAKKIYAKQVQLILELADIKCDVLMTQRANHAFDHLKQLNLDQWNSVDGVVSVGGDGLFNECLSAIVCRTQEDAGKDIADVNVDSLCTPRMRFGIIGAGSANSIVSSVHGTDDCPTAAIHVAMGNRSGFFNADSDSVLTTKIVRVTGSQCHVDVCTVHRGKELMRISANAISYGWLGDLLSDSERYRFMGPFRYQYSGLRTTIRNPSYFGRVSFRLSPEDEQRKDSLHLAQCTQPCSACQKKEVNPVYPYHVQTDFTHVICCVIPCVSPFTPYGLAPYAGVGDGSMDLALVPRVSRCDNMKFIRRVAMHGGKHVVARNNNLNVFRVSQWAYTPAALLDGVPEDKTSKGQGAWNLDGEIMVQPPDATFHFRLHPRLIRYFGRELDIDAIEKTRRGCCGFCDLRKKHVSKIVVIDTLKPGPSSSA</sequence>
<dbReference type="Proteomes" id="UP000046393">
    <property type="component" value="Unplaced"/>
</dbReference>
<feature type="domain" description="DAGKc" evidence="1">
    <location>
        <begin position="145"/>
        <end position="300"/>
    </location>
</feature>
<dbReference type="WBParaSite" id="SMUV_0000343501-mRNA-1">
    <property type="protein sequence ID" value="SMUV_0000343501-mRNA-1"/>
    <property type="gene ID" value="SMUV_0000343501"/>
</dbReference>
<dbReference type="Pfam" id="PF19280">
    <property type="entry name" value="CERK_C"/>
    <property type="match status" value="1"/>
</dbReference>
<proteinExistence type="predicted"/>
<dbReference type="Gene3D" id="2.60.200.40">
    <property type="match status" value="1"/>
</dbReference>
<dbReference type="InterPro" id="IPR045363">
    <property type="entry name" value="CERK_C"/>
</dbReference>
<dbReference type="GO" id="GO:0016020">
    <property type="term" value="C:membrane"/>
    <property type="evidence" value="ECO:0007669"/>
    <property type="project" value="GOC"/>
</dbReference>
<reference evidence="3" key="1">
    <citation type="submission" date="2017-02" db="UniProtKB">
        <authorList>
            <consortium name="WormBaseParasite"/>
        </authorList>
    </citation>
    <scope>IDENTIFICATION</scope>
</reference>
<organism evidence="2 3">
    <name type="scientific">Syphacia muris</name>
    <dbReference type="NCBI Taxonomy" id="451379"/>
    <lineage>
        <taxon>Eukaryota</taxon>
        <taxon>Metazoa</taxon>
        <taxon>Ecdysozoa</taxon>
        <taxon>Nematoda</taxon>
        <taxon>Chromadorea</taxon>
        <taxon>Rhabditida</taxon>
        <taxon>Spirurina</taxon>
        <taxon>Oxyuridomorpha</taxon>
        <taxon>Oxyuroidea</taxon>
        <taxon>Oxyuridae</taxon>
        <taxon>Syphacia</taxon>
    </lineage>
</organism>
<dbReference type="InterPro" id="IPR050187">
    <property type="entry name" value="Lipid_Phosphate_FormReg"/>
</dbReference>
<protein>
    <submittedName>
        <fullName evidence="3">DAGKc domain-containing protein</fullName>
    </submittedName>
</protein>
<dbReference type="PROSITE" id="PS50146">
    <property type="entry name" value="DAGK"/>
    <property type="match status" value="1"/>
</dbReference>
<keyword evidence="2" id="KW-1185">Reference proteome</keyword>
<dbReference type="Pfam" id="PF00781">
    <property type="entry name" value="DAGK_cat"/>
    <property type="match status" value="1"/>
</dbReference>
<evidence type="ECO:0000313" key="2">
    <source>
        <dbReference type="Proteomes" id="UP000046393"/>
    </source>
</evidence>
<dbReference type="PANTHER" id="PTHR12358:SF111">
    <property type="entry name" value="CERAMIDE KINASE, ISOFORM A"/>
    <property type="match status" value="1"/>
</dbReference>
<dbReference type="GO" id="GO:0006672">
    <property type="term" value="P:ceramide metabolic process"/>
    <property type="evidence" value="ECO:0007669"/>
    <property type="project" value="TreeGrafter"/>
</dbReference>
<dbReference type="Gene3D" id="3.40.50.10330">
    <property type="entry name" value="Probable inorganic polyphosphate/atp-NAD kinase, domain 1"/>
    <property type="match status" value="1"/>
</dbReference>
<dbReference type="InterPro" id="IPR001206">
    <property type="entry name" value="Diacylglycerol_kinase_cat_dom"/>
</dbReference>
<dbReference type="GO" id="GO:0001729">
    <property type="term" value="F:ceramide kinase activity"/>
    <property type="evidence" value="ECO:0007669"/>
    <property type="project" value="TreeGrafter"/>
</dbReference>
<name>A0A0N5AGI4_9BILA</name>
<dbReference type="InterPro" id="IPR017438">
    <property type="entry name" value="ATP-NAD_kinase_N"/>
</dbReference>
<dbReference type="PANTHER" id="PTHR12358">
    <property type="entry name" value="SPHINGOSINE KINASE"/>
    <property type="match status" value="1"/>
</dbReference>
<evidence type="ECO:0000313" key="3">
    <source>
        <dbReference type="WBParaSite" id="SMUV_0000343501-mRNA-1"/>
    </source>
</evidence>
<dbReference type="SMART" id="SM00046">
    <property type="entry name" value="DAGKc"/>
    <property type="match status" value="1"/>
</dbReference>
<dbReference type="AlphaFoldDB" id="A0A0N5AGI4"/>
<evidence type="ECO:0000259" key="1">
    <source>
        <dbReference type="PROSITE" id="PS50146"/>
    </source>
</evidence>
<dbReference type="STRING" id="451379.A0A0N5AGI4"/>